<keyword evidence="2" id="KW-1185">Reference proteome</keyword>
<dbReference type="GeneID" id="25915324"/>
<dbReference type="RefSeq" id="XP_014146525.1">
    <property type="nucleotide sequence ID" value="XM_014291050.1"/>
</dbReference>
<name>A0A0L0F943_9EUKA</name>
<evidence type="ECO:0000313" key="2">
    <source>
        <dbReference type="Proteomes" id="UP000054560"/>
    </source>
</evidence>
<accession>A0A0L0F943</accession>
<evidence type="ECO:0000313" key="1">
    <source>
        <dbReference type="EMBL" id="KNC72623.1"/>
    </source>
</evidence>
<protein>
    <submittedName>
        <fullName evidence="1">Uncharacterized protein</fullName>
    </submittedName>
</protein>
<proteinExistence type="predicted"/>
<reference evidence="1 2" key="1">
    <citation type="submission" date="2011-02" db="EMBL/GenBank/DDBJ databases">
        <title>The Genome Sequence of Sphaeroforma arctica JP610.</title>
        <authorList>
            <consortium name="The Broad Institute Genome Sequencing Platform"/>
            <person name="Russ C."/>
            <person name="Cuomo C."/>
            <person name="Young S.K."/>
            <person name="Zeng Q."/>
            <person name="Gargeya S."/>
            <person name="Alvarado L."/>
            <person name="Berlin A."/>
            <person name="Chapman S.B."/>
            <person name="Chen Z."/>
            <person name="Freedman E."/>
            <person name="Gellesch M."/>
            <person name="Goldberg J."/>
            <person name="Griggs A."/>
            <person name="Gujja S."/>
            <person name="Heilman E."/>
            <person name="Heiman D."/>
            <person name="Howarth C."/>
            <person name="Mehta T."/>
            <person name="Neiman D."/>
            <person name="Pearson M."/>
            <person name="Roberts A."/>
            <person name="Saif S."/>
            <person name="Shea T."/>
            <person name="Shenoy N."/>
            <person name="Sisk P."/>
            <person name="Stolte C."/>
            <person name="Sykes S."/>
            <person name="White J."/>
            <person name="Yandava C."/>
            <person name="Burger G."/>
            <person name="Gray M.W."/>
            <person name="Holland P.W.H."/>
            <person name="King N."/>
            <person name="Lang F.B.F."/>
            <person name="Roger A.J."/>
            <person name="Ruiz-Trillo I."/>
            <person name="Haas B."/>
            <person name="Nusbaum C."/>
            <person name="Birren B."/>
        </authorList>
    </citation>
    <scope>NUCLEOTIDE SEQUENCE [LARGE SCALE GENOMIC DNA]</scope>
    <source>
        <strain evidence="1 2">JP610</strain>
    </source>
</reference>
<dbReference type="AlphaFoldDB" id="A0A0L0F943"/>
<sequence length="66" mass="7331">GLQQQSLGPYIPCETMVSIALSTYPDDFIQFKTINKVALNDLPFVPPVKRNGIKDLMTPNTFTDTS</sequence>
<dbReference type="Proteomes" id="UP000054560">
    <property type="component" value="Unassembled WGS sequence"/>
</dbReference>
<organism evidence="1 2">
    <name type="scientific">Sphaeroforma arctica JP610</name>
    <dbReference type="NCBI Taxonomy" id="667725"/>
    <lineage>
        <taxon>Eukaryota</taxon>
        <taxon>Ichthyosporea</taxon>
        <taxon>Ichthyophonida</taxon>
        <taxon>Sphaeroforma</taxon>
    </lineage>
</organism>
<dbReference type="EMBL" id="KQ246737">
    <property type="protein sequence ID" value="KNC72623.1"/>
    <property type="molecule type" value="Genomic_DNA"/>
</dbReference>
<gene>
    <name evidence="1" type="ORF">SARC_14820</name>
</gene>
<feature type="non-terminal residue" evidence="1">
    <location>
        <position position="1"/>
    </location>
</feature>